<feature type="domain" description="FAD dependent oxidoreductase" evidence="9">
    <location>
        <begin position="3"/>
        <end position="315"/>
    </location>
</feature>
<gene>
    <name evidence="10" type="ORF">EBB79_14470</name>
</gene>
<reference evidence="10 11" key="1">
    <citation type="submission" date="2018-10" db="EMBL/GenBank/DDBJ databases">
        <title>Parasedimentitalea marina sp. nov., a psychrophilic bacterium isolated from deep seawater of the New Britain Trench.</title>
        <authorList>
            <person name="Cao J."/>
        </authorList>
    </citation>
    <scope>NUCLEOTIDE SEQUENCE [LARGE SCALE GENOMIC DNA]</scope>
    <source>
        <strain evidence="10 11">W43</strain>
    </source>
</reference>
<evidence type="ECO:0000256" key="8">
    <source>
        <dbReference type="ARBA" id="ARBA00049547"/>
    </source>
</evidence>
<dbReference type="AlphaFoldDB" id="A0A3T0N4L8"/>
<keyword evidence="4" id="KW-0274">FAD</keyword>
<dbReference type="Gene3D" id="3.50.50.60">
    <property type="entry name" value="FAD/NAD(P)-binding domain"/>
    <property type="match status" value="1"/>
</dbReference>
<dbReference type="Proteomes" id="UP000283063">
    <property type="component" value="Chromosome"/>
</dbReference>
<dbReference type="InterPro" id="IPR023209">
    <property type="entry name" value="DAO"/>
</dbReference>
<evidence type="ECO:0000313" key="10">
    <source>
        <dbReference type="EMBL" id="AZV78954.1"/>
    </source>
</evidence>
<keyword evidence="3" id="KW-0285">Flavoprotein</keyword>
<dbReference type="RefSeq" id="WP_127749505.1">
    <property type="nucleotide sequence ID" value="NZ_CP033219.1"/>
</dbReference>
<evidence type="ECO:0000256" key="2">
    <source>
        <dbReference type="ARBA" id="ARBA00006730"/>
    </source>
</evidence>
<dbReference type="Gene3D" id="3.30.9.10">
    <property type="entry name" value="D-Amino Acid Oxidase, subunit A, domain 2"/>
    <property type="match status" value="1"/>
</dbReference>
<dbReference type="SUPFAM" id="SSF51905">
    <property type="entry name" value="FAD/NAD(P)-binding domain"/>
    <property type="match status" value="1"/>
</dbReference>
<name>A0A3T0N4L8_9RHOB</name>
<dbReference type="PANTHER" id="PTHR11530">
    <property type="entry name" value="D-AMINO ACID OXIDASE"/>
    <property type="match status" value="1"/>
</dbReference>
<dbReference type="SUPFAM" id="SSF54373">
    <property type="entry name" value="FAD-linked reductases, C-terminal domain"/>
    <property type="match status" value="1"/>
</dbReference>
<dbReference type="Pfam" id="PF01266">
    <property type="entry name" value="DAO"/>
    <property type="match status" value="1"/>
</dbReference>
<proteinExistence type="inferred from homology"/>
<evidence type="ECO:0000256" key="7">
    <source>
        <dbReference type="ARBA" id="ARBA00039751"/>
    </source>
</evidence>
<dbReference type="GO" id="GO:0046416">
    <property type="term" value="P:D-amino acid metabolic process"/>
    <property type="evidence" value="ECO:0007669"/>
    <property type="project" value="InterPro"/>
</dbReference>
<dbReference type="EC" id="1.4.3.3" evidence="6"/>
<comment type="cofactor">
    <cofactor evidence="1">
        <name>FAD</name>
        <dbReference type="ChEBI" id="CHEBI:57692"/>
    </cofactor>
</comment>
<evidence type="ECO:0000256" key="4">
    <source>
        <dbReference type="ARBA" id="ARBA00022827"/>
    </source>
</evidence>
<keyword evidence="11" id="KW-1185">Reference proteome</keyword>
<dbReference type="InterPro" id="IPR036188">
    <property type="entry name" value="FAD/NAD-bd_sf"/>
</dbReference>
<comment type="similarity">
    <text evidence="2">Belongs to the DAMOX/DASOX family.</text>
</comment>
<accession>A0A3T0N4L8</accession>
<dbReference type="KEGG" id="sedi:EBB79_14470"/>
<evidence type="ECO:0000256" key="5">
    <source>
        <dbReference type="ARBA" id="ARBA00023002"/>
    </source>
</evidence>
<dbReference type="InterPro" id="IPR006076">
    <property type="entry name" value="FAD-dep_OxRdtase"/>
</dbReference>
<keyword evidence="5" id="KW-0560">Oxidoreductase</keyword>
<evidence type="ECO:0000256" key="3">
    <source>
        <dbReference type="ARBA" id="ARBA00022630"/>
    </source>
</evidence>
<evidence type="ECO:0000313" key="11">
    <source>
        <dbReference type="Proteomes" id="UP000283063"/>
    </source>
</evidence>
<comment type="catalytic activity">
    <reaction evidence="8">
        <text>a D-alpha-amino acid + O2 + H2O = a 2-oxocarboxylate + H2O2 + NH4(+)</text>
        <dbReference type="Rhea" id="RHEA:21816"/>
        <dbReference type="ChEBI" id="CHEBI:15377"/>
        <dbReference type="ChEBI" id="CHEBI:15379"/>
        <dbReference type="ChEBI" id="CHEBI:16240"/>
        <dbReference type="ChEBI" id="CHEBI:28938"/>
        <dbReference type="ChEBI" id="CHEBI:35179"/>
        <dbReference type="ChEBI" id="CHEBI:59871"/>
        <dbReference type="EC" id="1.4.3.3"/>
    </reaction>
    <physiologicalReaction direction="left-to-right" evidence="8">
        <dbReference type="Rhea" id="RHEA:21817"/>
    </physiologicalReaction>
</comment>
<evidence type="ECO:0000256" key="1">
    <source>
        <dbReference type="ARBA" id="ARBA00001974"/>
    </source>
</evidence>
<dbReference type="GO" id="GO:0071949">
    <property type="term" value="F:FAD binding"/>
    <property type="evidence" value="ECO:0007669"/>
    <property type="project" value="InterPro"/>
</dbReference>
<dbReference type="PANTHER" id="PTHR11530:SF11">
    <property type="entry name" value="D-ASPARTATE OXIDASE"/>
    <property type="match status" value="1"/>
</dbReference>
<evidence type="ECO:0000259" key="9">
    <source>
        <dbReference type="Pfam" id="PF01266"/>
    </source>
</evidence>
<protein>
    <recommendedName>
        <fullName evidence="7">D-amino-acid oxidase</fullName>
        <ecNumber evidence="6">1.4.3.3</ecNumber>
    </recommendedName>
</protein>
<dbReference type="GO" id="GO:0003884">
    <property type="term" value="F:D-amino-acid oxidase activity"/>
    <property type="evidence" value="ECO:0007669"/>
    <property type="project" value="UniProtKB-EC"/>
</dbReference>
<evidence type="ECO:0000256" key="6">
    <source>
        <dbReference type="ARBA" id="ARBA00039101"/>
    </source>
</evidence>
<dbReference type="OrthoDB" id="9790035at2"/>
<dbReference type="EMBL" id="CP033219">
    <property type="protein sequence ID" value="AZV78954.1"/>
    <property type="molecule type" value="Genomic_DNA"/>
</dbReference>
<sequence>MTDITIIGAGVAGLCVARELRDRGANVHLYDRGGAPGAHACSWWAGGMLAPYCEAESAEPEVVRLGSGAASWWQDKTGLVAHKGTLVVALDRDHSQLRQFARRTSQFDPVDRARIAVLEPDLEDRFSKGLYFPSEAHICPRAALASLFKSLLSDGVDFTQADCDPAQSASGGLTIDCRGYAARDLLRDLRGVKGEMLMLSCPDVTLTRTLRLLHPRIPLYVVPRGNGIFMLGATMIESSASTHVTARSLLEMLSAAYALHPAFGEAEVLETGVDTRPAFADNFPCVRRDGNLIQVNGFYRHGYLLAPAFARRVGDMIFGTQQEGNTHEYSA</sequence>
<organism evidence="10 11">
    <name type="scientific">Parasedimentitalea marina</name>
    <dbReference type="NCBI Taxonomy" id="2483033"/>
    <lineage>
        <taxon>Bacteria</taxon>
        <taxon>Pseudomonadati</taxon>
        <taxon>Pseudomonadota</taxon>
        <taxon>Alphaproteobacteria</taxon>
        <taxon>Rhodobacterales</taxon>
        <taxon>Paracoccaceae</taxon>
        <taxon>Parasedimentitalea</taxon>
    </lineage>
</organism>